<reference evidence="1" key="1">
    <citation type="submission" date="2023-08" db="EMBL/GenBank/DDBJ databases">
        <title>Black Yeasts Isolated from many extreme environments.</title>
        <authorList>
            <person name="Coleine C."/>
            <person name="Stajich J.E."/>
            <person name="Selbmann L."/>
        </authorList>
    </citation>
    <scope>NUCLEOTIDE SEQUENCE</scope>
    <source>
        <strain evidence="1">CCFEE 5810</strain>
    </source>
</reference>
<comment type="caution">
    <text evidence="1">The sequence shown here is derived from an EMBL/GenBank/DDBJ whole genome shotgun (WGS) entry which is preliminary data.</text>
</comment>
<organism evidence="1 2">
    <name type="scientific">Elasticomyces elasticus</name>
    <dbReference type="NCBI Taxonomy" id="574655"/>
    <lineage>
        <taxon>Eukaryota</taxon>
        <taxon>Fungi</taxon>
        <taxon>Dikarya</taxon>
        <taxon>Ascomycota</taxon>
        <taxon>Pezizomycotina</taxon>
        <taxon>Dothideomycetes</taxon>
        <taxon>Dothideomycetidae</taxon>
        <taxon>Mycosphaerellales</taxon>
        <taxon>Teratosphaeriaceae</taxon>
        <taxon>Elasticomyces</taxon>
    </lineage>
</organism>
<evidence type="ECO:0000313" key="2">
    <source>
        <dbReference type="Proteomes" id="UP001310594"/>
    </source>
</evidence>
<accession>A0AAN7ZPU5</accession>
<evidence type="ECO:0000313" key="1">
    <source>
        <dbReference type="EMBL" id="KAK5704171.1"/>
    </source>
</evidence>
<protein>
    <submittedName>
        <fullName evidence="1">Uncharacterized protein</fullName>
    </submittedName>
</protein>
<name>A0AAN7ZPU5_9PEZI</name>
<sequence length="183" mass="17956">MAFIANWAIDKVQTTAAGYLKTGIQAGGNMAGNAVGGVGSLIENGGRSFGEGTVGGGIKGVGGYINTYGDGIKGSMAADGPVGSAQRKTAVKPSAVQPSTKNRITDLGDVPQKTTPAARKALPSTGGVPKALPAAVPKANGAPRPVAGAAKIAPPAANRPKAPAAAAVRPKYVGSRSVACVKK</sequence>
<gene>
    <name evidence="1" type="ORF">LTR97_003184</name>
</gene>
<dbReference type="EMBL" id="JAVRQU010000004">
    <property type="protein sequence ID" value="KAK5704171.1"/>
    <property type="molecule type" value="Genomic_DNA"/>
</dbReference>
<dbReference type="Proteomes" id="UP001310594">
    <property type="component" value="Unassembled WGS sequence"/>
</dbReference>
<proteinExistence type="predicted"/>
<dbReference type="AlphaFoldDB" id="A0AAN7ZPU5"/>